<dbReference type="Proteomes" id="UP001296104">
    <property type="component" value="Unassembled WGS sequence"/>
</dbReference>
<dbReference type="Pfam" id="PF02984">
    <property type="entry name" value="Cyclin_C"/>
    <property type="match status" value="1"/>
</dbReference>
<dbReference type="CDD" id="cd20512">
    <property type="entry name" value="CYCLIN_CLBs_yeast_rpt2"/>
    <property type="match status" value="1"/>
</dbReference>
<dbReference type="SMART" id="SM01332">
    <property type="entry name" value="Cyclin_C"/>
    <property type="match status" value="1"/>
</dbReference>
<reference evidence="8" key="1">
    <citation type="submission" date="2023-11" db="EMBL/GenBank/DDBJ databases">
        <authorList>
            <person name="Alioto T."/>
            <person name="Alioto T."/>
            <person name="Gomez Garrido J."/>
        </authorList>
    </citation>
    <scope>NUCLEOTIDE SEQUENCE</scope>
</reference>
<protein>
    <submittedName>
        <fullName evidence="8">G2 mitotic-specific cyclin-4</fullName>
    </submittedName>
</protein>
<keyword evidence="2 4" id="KW-0195">Cyclin</keyword>
<dbReference type="GO" id="GO:0051301">
    <property type="term" value="P:cell division"/>
    <property type="evidence" value="ECO:0007669"/>
    <property type="project" value="UniProtKB-KW"/>
</dbReference>
<feature type="domain" description="Cyclin-like" evidence="6">
    <location>
        <begin position="475"/>
        <end position="556"/>
    </location>
</feature>
<gene>
    <name evidence="8" type="ORF">LECACI_7A001865</name>
</gene>
<evidence type="ECO:0000259" key="6">
    <source>
        <dbReference type="SMART" id="SM00385"/>
    </source>
</evidence>
<dbReference type="InterPro" id="IPR013763">
    <property type="entry name" value="Cyclin-like_dom"/>
</dbReference>
<evidence type="ECO:0000256" key="4">
    <source>
        <dbReference type="RuleBase" id="RU000383"/>
    </source>
</evidence>
<dbReference type="EMBL" id="CAVMBE010000007">
    <property type="protein sequence ID" value="CAK3863948.1"/>
    <property type="molecule type" value="Genomic_DNA"/>
</dbReference>
<keyword evidence="1" id="KW-0132">Cell division</keyword>
<comment type="caution">
    <text evidence="8">The sequence shown here is derived from an EMBL/GenBank/DDBJ whole genome shotgun (WGS) entry which is preliminary data.</text>
</comment>
<dbReference type="InterPro" id="IPR039361">
    <property type="entry name" value="Cyclin"/>
</dbReference>
<evidence type="ECO:0000256" key="3">
    <source>
        <dbReference type="ARBA" id="ARBA00023306"/>
    </source>
</evidence>
<dbReference type="Gene3D" id="1.10.472.10">
    <property type="entry name" value="Cyclin-like"/>
    <property type="match status" value="2"/>
</dbReference>
<proteinExistence type="inferred from homology"/>
<dbReference type="Pfam" id="PF00134">
    <property type="entry name" value="Cyclin_N"/>
    <property type="match status" value="1"/>
</dbReference>
<dbReference type="FunFam" id="1.10.472.10:FF:000001">
    <property type="entry name" value="G2/mitotic-specific cyclin"/>
    <property type="match status" value="1"/>
</dbReference>
<feature type="region of interest" description="Disordered" evidence="5">
    <location>
        <begin position="1"/>
        <end position="38"/>
    </location>
</feature>
<evidence type="ECO:0000313" key="9">
    <source>
        <dbReference type="Proteomes" id="UP001296104"/>
    </source>
</evidence>
<dbReference type="CDD" id="cd20568">
    <property type="entry name" value="CYCLIN_CLBs_yeast_rpt1"/>
    <property type="match status" value="1"/>
</dbReference>
<evidence type="ECO:0000256" key="1">
    <source>
        <dbReference type="ARBA" id="ARBA00022618"/>
    </source>
</evidence>
<accession>A0AAI9E814</accession>
<dbReference type="InterPro" id="IPR004367">
    <property type="entry name" value="Cyclin_C-dom"/>
</dbReference>
<keyword evidence="3" id="KW-0131">Cell cycle</keyword>
<keyword evidence="9" id="KW-1185">Reference proteome</keyword>
<dbReference type="GO" id="GO:0016538">
    <property type="term" value="F:cyclin-dependent protein serine/threonine kinase regulator activity"/>
    <property type="evidence" value="ECO:0007669"/>
    <property type="project" value="InterPro"/>
</dbReference>
<name>A0AAI9E814_9PEZI</name>
<feature type="domain" description="Cyclin C-terminal" evidence="7">
    <location>
        <begin position="471"/>
        <end position="586"/>
    </location>
</feature>
<dbReference type="InterPro" id="IPR048258">
    <property type="entry name" value="Cyclins_cyclin-box"/>
</dbReference>
<dbReference type="AlphaFoldDB" id="A0AAI9E814"/>
<feature type="compositionally biased region" description="Polar residues" evidence="5">
    <location>
        <begin position="101"/>
        <end position="111"/>
    </location>
</feature>
<feature type="region of interest" description="Disordered" evidence="5">
    <location>
        <begin position="97"/>
        <end position="123"/>
    </location>
</feature>
<dbReference type="PANTHER" id="PTHR10177">
    <property type="entry name" value="CYCLINS"/>
    <property type="match status" value="1"/>
</dbReference>
<evidence type="ECO:0000256" key="5">
    <source>
        <dbReference type="SAM" id="MobiDB-lite"/>
    </source>
</evidence>
<dbReference type="SUPFAM" id="SSF47954">
    <property type="entry name" value="Cyclin-like"/>
    <property type="match status" value="2"/>
</dbReference>
<dbReference type="InterPro" id="IPR006671">
    <property type="entry name" value="Cyclin_N"/>
</dbReference>
<organism evidence="8 9">
    <name type="scientific">Lecanosticta acicola</name>
    <dbReference type="NCBI Taxonomy" id="111012"/>
    <lineage>
        <taxon>Eukaryota</taxon>
        <taxon>Fungi</taxon>
        <taxon>Dikarya</taxon>
        <taxon>Ascomycota</taxon>
        <taxon>Pezizomycotina</taxon>
        <taxon>Dothideomycetes</taxon>
        <taxon>Dothideomycetidae</taxon>
        <taxon>Mycosphaerellales</taxon>
        <taxon>Mycosphaerellaceae</taxon>
        <taxon>Lecanosticta</taxon>
    </lineage>
</organism>
<evidence type="ECO:0000313" key="8">
    <source>
        <dbReference type="EMBL" id="CAK3863948.1"/>
    </source>
</evidence>
<evidence type="ECO:0000256" key="2">
    <source>
        <dbReference type="ARBA" id="ARBA00023127"/>
    </source>
</evidence>
<feature type="compositionally biased region" description="Basic residues" evidence="5">
    <location>
        <begin position="1"/>
        <end position="10"/>
    </location>
</feature>
<feature type="domain" description="Cyclin-like" evidence="6">
    <location>
        <begin position="378"/>
        <end position="462"/>
    </location>
</feature>
<comment type="similarity">
    <text evidence="4">Belongs to the cyclin family.</text>
</comment>
<sequence>MDAKPHRPIRPLRVNDENMPPPNVHAPAGKTLHQRTKSTSALGAAAAMNNKKVLGETNANLRVAPKDDSEIGKTSPGKMKTIQEQAATATFQRPAVRPLGQKSSSSQNTIAGSKASAAVQPADSQLPKKIIPKKSKILKDTLAQRDVESKDSAVSLPAQATAGQVPQLAQPPATSVPVSAAHAVQHQEVVRTESVPLRGESGPRVQAPQSVAANMPSSQAVATVPVPQNNYIYQGGLALAAVQQQHLLPLAMPNSGPYQMATPPAEQDELEEDFDDADQDYMTANSFDLRTDATLTTILNPQPTKKQRAEIEEARLYVEEHRTPDDIEDEQWDTSMVAEYGDEIFEYMREMETRMSPNPHYMDQQQEIQWSMRGVLMDWVVQVHQRFNLLPETLFLTVNYIDRFLSCKIVSLGKLQLVGATAIFVAAKYEEVNCPTISEIIYMVDNGYTSDELLKAERFMLSMLQFELGWPGPMSFLRRISKADDYDLETRTLAKYFLEVTIMDERFVGCKPSFLAAGAHCMARLMLRKGDWTKAHVYYSNYTHRQLHRLLGAMLECCADPHVHHGAVYDKYTDKRYKRASTFVKNEVLRGFQLPFSCRSSFTTQQTMTGPWLGQ</sequence>
<evidence type="ECO:0000259" key="7">
    <source>
        <dbReference type="SMART" id="SM01332"/>
    </source>
</evidence>
<dbReference type="SMART" id="SM00385">
    <property type="entry name" value="CYCLIN"/>
    <property type="match status" value="2"/>
</dbReference>
<dbReference type="GO" id="GO:0044772">
    <property type="term" value="P:mitotic cell cycle phase transition"/>
    <property type="evidence" value="ECO:0007669"/>
    <property type="project" value="InterPro"/>
</dbReference>
<dbReference type="InterPro" id="IPR036915">
    <property type="entry name" value="Cyclin-like_sf"/>
</dbReference>
<dbReference type="PROSITE" id="PS00292">
    <property type="entry name" value="CYCLINS"/>
    <property type="match status" value="1"/>
</dbReference>